<dbReference type="Gene3D" id="3.40.430.10">
    <property type="entry name" value="Dihydrofolate Reductase, subunit A"/>
    <property type="match status" value="1"/>
</dbReference>
<dbReference type="PROSITE" id="PS51330">
    <property type="entry name" value="DHFR_2"/>
    <property type="match status" value="1"/>
</dbReference>
<evidence type="ECO:0000256" key="4">
    <source>
        <dbReference type="ARBA" id="ARBA00022563"/>
    </source>
</evidence>
<dbReference type="PRINTS" id="PR00070">
    <property type="entry name" value="DHFR"/>
</dbReference>
<sequence length="167" mass="18800">MPKSFRAIVSVSDDWGIGAHGDLAVRNRADMRRFKELTWGGTVIMGRRTLESLPGGRALPGRRNLVLTRDERFSQENVETAPGIKALKRLLRDDEDVWVLGGESVYRGLLPLCDECLVTMNEVAVPEVDAWFPDLDAHPAWRLDGCVDGGVTEEGVPYQFRTYRRLM</sequence>
<organism evidence="8 9">
    <name type="scientific">Kribbibacterium absianum</name>
    <dbReference type="NCBI Taxonomy" id="3044210"/>
    <lineage>
        <taxon>Bacteria</taxon>
        <taxon>Bacillati</taxon>
        <taxon>Actinomycetota</taxon>
        <taxon>Coriobacteriia</taxon>
        <taxon>Coriobacteriales</taxon>
        <taxon>Kribbibacteriaceae</taxon>
        <taxon>Kribbibacterium</taxon>
    </lineage>
</organism>
<comment type="caution">
    <text evidence="8">The sequence shown here is derived from an EMBL/GenBank/DDBJ whole genome shotgun (WGS) entry which is preliminary data.</text>
</comment>
<dbReference type="CDD" id="cd00209">
    <property type="entry name" value="DHFR"/>
    <property type="match status" value="1"/>
</dbReference>
<keyword evidence="6 8" id="KW-0560">Oxidoreductase</keyword>
<dbReference type="PANTHER" id="PTHR48069">
    <property type="entry name" value="DIHYDROFOLATE REDUCTASE"/>
    <property type="match status" value="1"/>
</dbReference>
<keyword evidence="5" id="KW-0521">NADP</keyword>
<comment type="similarity">
    <text evidence="2">Belongs to the dihydrofolate reductase family.</text>
</comment>
<dbReference type="SUPFAM" id="SSF53597">
    <property type="entry name" value="Dihydrofolate reductase-like"/>
    <property type="match status" value="1"/>
</dbReference>
<accession>A0ABT6ZLQ2</accession>
<feature type="domain" description="DHFR" evidence="7">
    <location>
        <begin position="4"/>
        <end position="165"/>
    </location>
</feature>
<evidence type="ECO:0000256" key="1">
    <source>
        <dbReference type="ARBA" id="ARBA00004903"/>
    </source>
</evidence>
<comment type="pathway">
    <text evidence="1">Cofactor biosynthesis; tetrahydrofolate biosynthesis; 5,6,7,8-tetrahydrofolate from 7,8-dihydrofolate: step 1/1.</text>
</comment>
<protein>
    <recommendedName>
        <fullName evidence="3">dihydrofolate reductase</fullName>
        <ecNumber evidence="3">1.5.1.3</ecNumber>
    </recommendedName>
</protein>
<keyword evidence="4" id="KW-0554">One-carbon metabolism</keyword>
<dbReference type="RefSeq" id="WP_283713101.1">
    <property type="nucleotide sequence ID" value="NZ_JASJEW010000002.1"/>
</dbReference>
<dbReference type="EC" id="1.5.1.3" evidence="3"/>
<dbReference type="GO" id="GO:0004146">
    <property type="term" value="F:dihydrofolate reductase activity"/>
    <property type="evidence" value="ECO:0007669"/>
    <property type="project" value="UniProtKB-EC"/>
</dbReference>
<evidence type="ECO:0000256" key="5">
    <source>
        <dbReference type="ARBA" id="ARBA00022857"/>
    </source>
</evidence>
<proteinExistence type="inferred from homology"/>
<keyword evidence="9" id="KW-1185">Reference proteome</keyword>
<name>A0ABT6ZLQ2_9ACTN</name>
<dbReference type="Pfam" id="PF00186">
    <property type="entry name" value="DHFR_1"/>
    <property type="match status" value="1"/>
</dbReference>
<evidence type="ECO:0000259" key="7">
    <source>
        <dbReference type="PROSITE" id="PS51330"/>
    </source>
</evidence>
<evidence type="ECO:0000313" key="9">
    <source>
        <dbReference type="Proteomes" id="UP001431693"/>
    </source>
</evidence>
<dbReference type="InterPro" id="IPR024072">
    <property type="entry name" value="DHFR-like_dom_sf"/>
</dbReference>
<dbReference type="Proteomes" id="UP001431693">
    <property type="component" value="Unassembled WGS sequence"/>
</dbReference>
<dbReference type="InterPro" id="IPR012259">
    <property type="entry name" value="DHFR"/>
</dbReference>
<gene>
    <name evidence="8" type="ORF">QJ043_07775</name>
</gene>
<dbReference type="PANTHER" id="PTHR48069:SF3">
    <property type="entry name" value="DIHYDROFOLATE REDUCTASE"/>
    <property type="match status" value="1"/>
</dbReference>
<dbReference type="EMBL" id="JASJEX010000003">
    <property type="protein sequence ID" value="MDJ1129975.1"/>
    <property type="molecule type" value="Genomic_DNA"/>
</dbReference>
<evidence type="ECO:0000256" key="6">
    <source>
        <dbReference type="ARBA" id="ARBA00023002"/>
    </source>
</evidence>
<evidence type="ECO:0000313" key="8">
    <source>
        <dbReference type="EMBL" id="MDJ1129975.1"/>
    </source>
</evidence>
<evidence type="ECO:0000256" key="3">
    <source>
        <dbReference type="ARBA" id="ARBA00012856"/>
    </source>
</evidence>
<dbReference type="InterPro" id="IPR001796">
    <property type="entry name" value="DHFR_dom"/>
</dbReference>
<evidence type="ECO:0000256" key="2">
    <source>
        <dbReference type="ARBA" id="ARBA00009539"/>
    </source>
</evidence>
<reference evidence="8" key="1">
    <citation type="submission" date="2023-05" db="EMBL/GenBank/DDBJ databases">
        <title>[olsenella] sp. nov., isolated from a pig farm feces dump.</title>
        <authorList>
            <person name="Chang Y.-H."/>
        </authorList>
    </citation>
    <scope>NUCLEOTIDE SEQUENCE</scope>
    <source>
        <strain evidence="8">YH-ols2217</strain>
    </source>
</reference>